<evidence type="ECO:0000256" key="4">
    <source>
        <dbReference type="ARBA" id="ARBA00022643"/>
    </source>
</evidence>
<reference evidence="15 16" key="1">
    <citation type="submission" date="2006-02" db="EMBL/GenBank/DDBJ databases">
        <authorList>
            <person name="Waterbury J."/>
            <person name="Ferriera S."/>
            <person name="Johnson J."/>
            <person name="Kravitz S."/>
            <person name="Halpern A."/>
            <person name="Remington K."/>
            <person name="Beeson K."/>
            <person name="Tran B."/>
            <person name="Rogers Y.-H."/>
            <person name="Friedman R."/>
            <person name="Venter J.C."/>
        </authorList>
    </citation>
    <scope>NUCLEOTIDE SEQUENCE [LARGE SCALE GENOMIC DNA]</scope>
    <source>
        <strain evidence="15 16">Nb-231</strain>
    </source>
</reference>
<dbReference type="PANTHER" id="PTHR19384:SF128">
    <property type="entry name" value="NADPH OXIDOREDUCTASE A"/>
    <property type="match status" value="1"/>
</dbReference>
<evidence type="ECO:0000259" key="13">
    <source>
        <dbReference type="PROSITE" id="PS50902"/>
    </source>
</evidence>
<feature type="binding site" evidence="12">
    <location>
        <begin position="72"/>
        <end position="77"/>
    </location>
    <ligand>
        <name>FMN</name>
        <dbReference type="ChEBI" id="CHEBI:58210"/>
    </ligand>
</feature>
<evidence type="ECO:0000256" key="11">
    <source>
        <dbReference type="PIRNR" id="PIRNR000207"/>
    </source>
</evidence>
<dbReference type="AlphaFoldDB" id="A4BVP1"/>
<dbReference type="Gene3D" id="3.40.50.80">
    <property type="entry name" value="Nucleotide-binding domain of ferredoxin-NADP reductase (FNR) module"/>
    <property type="match status" value="1"/>
</dbReference>
<dbReference type="GO" id="GO:0005829">
    <property type="term" value="C:cytosol"/>
    <property type="evidence" value="ECO:0007669"/>
    <property type="project" value="TreeGrafter"/>
</dbReference>
<evidence type="ECO:0000256" key="10">
    <source>
        <dbReference type="ARBA" id="ARBA00052219"/>
    </source>
</evidence>
<name>A4BVP1_9GAMM</name>
<comment type="cofactor">
    <cofactor evidence="11 12">
        <name>FMN</name>
        <dbReference type="ChEBI" id="CHEBI:58210"/>
    </cofactor>
    <text evidence="11 12">Binds 1 FMN per subunit.</text>
</comment>
<sequence length="604" mass="66730">MAQGPLLDTNSPLNAEQAARLNELLATLHNDQMTWISGYLAGLAAGSGAANAMVSEAITTESLPAITILFGSETGNAQGLAQLAAERAQRLGFQANVANMADFRKSDLKKVDNLMVVVSTHGEGDPPDPAEEFYALMHGRKAPALKGKRFTVLALGDSSYENFCQTGHDFDARLEALGAERIYPCVDCDVDFDDPASDWIDAVLECFGKLTGAQPRPSNVVAFSSRSAEKTTWSRKNPYPATVLENIVLNGRGSSKETRHIELSIEDSGLTFEPGDSLGVVPQNNPVYVERLVETLGLQADTAVAAGDDRASLHAALTQSYEITTITRPFLERYAALTESNALQALLREEAKTDLRQYIHGRHILDVIQDYPVKGLAAEDFIGTLRKLPPRLYSIASSHRVAPDEVHLTVAAVRYHSHGLNREGVASTFLADRIVEGETVPVYVDSNPNFRLPTDPQTPIIMVGPGTGVAPFRAFLAEREELGAAGRNWLFFGDRNFLSDFLYQIEWLNWRKRGLLTRIDVAFSRDQAEKVYVQHRMRENARELYAWLEEGASFYVCGDGEGMAHDVHQALLDIVREQGGLSDDQALDYVRRLQKEKRYQKDVY</sequence>
<dbReference type="PROSITE" id="PS50902">
    <property type="entry name" value="FLAVODOXIN_LIKE"/>
    <property type="match status" value="1"/>
</dbReference>
<dbReference type="InterPro" id="IPR008254">
    <property type="entry name" value="Flavodoxin/NO_synth"/>
</dbReference>
<comment type="caution">
    <text evidence="15">The sequence shown here is derived from an EMBL/GenBank/DDBJ whole genome shotgun (WGS) entry which is preliminary data.</text>
</comment>
<evidence type="ECO:0000256" key="6">
    <source>
        <dbReference type="ARBA" id="ARBA00022857"/>
    </source>
</evidence>
<comment type="cofactor">
    <cofactor evidence="11 12">
        <name>FAD</name>
        <dbReference type="ChEBI" id="CHEBI:57692"/>
    </cofactor>
    <text evidence="11 12">Binds 1 FAD per subunit.</text>
</comment>
<keyword evidence="4 11" id="KW-0288">FMN</keyword>
<dbReference type="PROSITE" id="PS51384">
    <property type="entry name" value="FAD_FR"/>
    <property type="match status" value="1"/>
</dbReference>
<keyword evidence="6 11" id="KW-0521">NADP</keyword>
<protein>
    <recommendedName>
        <fullName evidence="11">Sulfite reductase [NADPH] flavoprotein alpha-component</fullName>
        <shortName evidence="11">SiR-FP</shortName>
        <ecNumber evidence="11">1.8.1.2</ecNumber>
    </recommendedName>
</protein>
<dbReference type="InterPro" id="IPR003097">
    <property type="entry name" value="CysJ-like_FAD-binding"/>
</dbReference>
<dbReference type="InterPro" id="IPR001094">
    <property type="entry name" value="Flavdoxin-like"/>
</dbReference>
<dbReference type="InterPro" id="IPR039261">
    <property type="entry name" value="FNR_nucleotide-bd"/>
</dbReference>
<evidence type="ECO:0000256" key="5">
    <source>
        <dbReference type="ARBA" id="ARBA00022827"/>
    </source>
</evidence>
<dbReference type="InterPro" id="IPR029039">
    <property type="entry name" value="Flavoprotein-like_sf"/>
</dbReference>
<dbReference type="PIRSF" id="PIRSF000207">
    <property type="entry name" value="SiR-FP_CysJ"/>
    <property type="match status" value="1"/>
</dbReference>
<keyword evidence="2 11" id="KW-0028">Amino-acid biosynthesis</keyword>
<dbReference type="Pfam" id="PF00258">
    <property type="entry name" value="Flavodoxin_1"/>
    <property type="match status" value="1"/>
</dbReference>
<dbReference type="EC" id="1.8.1.2" evidence="11"/>
<proteinExistence type="predicted"/>
<dbReference type="GO" id="GO:0010181">
    <property type="term" value="F:FMN binding"/>
    <property type="evidence" value="ECO:0007669"/>
    <property type="project" value="InterPro"/>
</dbReference>
<dbReference type="InterPro" id="IPR023173">
    <property type="entry name" value="NADPH_Cyt_P450_Rdtase_alpha"/>
</dbReference>
<feature type="binding site" evidence="12">
    <location>
        <begin position="155"/>
        <end position="164"/>
    </location>
    <ligand>
        <name>FMN</name>
        <dbReference type="ChEBI" id="CHEBI:58210"/>
    </ligand>
</feature>
<dbReference type="PANTHER" id="PTHR19384">
    <property type="entry name" value="NITRIC OXIDE SYNTHASE-RELATED"/>
    <property type="match status" value="1"/>
</dbReference>
<gene>
    <name evidence="15" type="ORF">NB231_05406</name>
</gene>
<dbReference type="SUPFAM" id="SSF52343">
    <property type="entry name" value="Ferredoxin reductase-like, C-terminal NADP-linked domain"/>
    <property type="match status" value="1"/>
</dbReference>
<comment type="pathway">
    <text evidence="11">Sulfur metabolism; hydrogen sulfide biosynthesis; hydrogen sulfide from sulfite (NADPH route): step 1/1.</text>
</comment>
<dbReference type="SUPFAM" id="SSF52218">
    <property type="entry name" value="Flavoproteins"/>
    <property type="match status" value="1"/>
</dbReference>
<evidence type="ECO:0000313" key="16">
    <source>
        <dbReference type="Proteomes" id="UP000003374"/>
    </source>
</evidence>
<keyword evidence="3 11" id="KW-0285">Flavoprotein</keyword>
<feature type="binding site" evidence="12">
    <location>
        <position position="324"/>
    </location>
    <ligand>
        <name>FAD</name>
        <dbReference type="ChEBI" id="CHEBI:57692"/>
    </ligand>
</feature>
<dbReference type="GO" id="GO:0004783">
    <property type="term" value="F:sulfite reductase (NADPH) activity"/>
    <property type="evidence" value="ECO:0007669"/>
    <property type="project" value="UniProtKB-EC"/>
</dbReference>
<dbReference type="Pfam" id="PF00175">
    <property type="entry name" value="NAD_binding_1"/>
    <property type="match status" value="1"/>
</dbReference>
<dbReference type="InterPro" id="IPR010199">
    <property type="entry name" value="CysJ"/>
</dbReference>
<keyword evidence="16" id="KW-1185">Reference proteome</keyword>
<dbReference type="GO" id="GO:0070814">
    <property type="term" value="P:hydrogen sulfide biosynthetic process"/>
    <property type="evidence" value="ECO:0007669"/>
    <property type="project" value="UniProtKB-UniPathway"/>
</dbReference>
<accession>A4BVP1</accession>
<evidence type="ECO:0000256" key="2">
    <source>
        <dbReference type="ARBA" id="ARBA00022605"/>
    </source>
</evidence>
<dbReference type="Gene3D" id="3.40.50.360">
    <property type="match status" value="1"/>
</dbReference>
<dbReference type="Gene3D" id="2.40.30.10">
    <property type="entry name" value="Translation factors"/>
    <property type="match status" value="1"/>
</dbReference>
<dbReference type="InterPro" id="IPR001433">
    <property type="entry name" value="OxRdtase_FAD/NAD-bd"/>
</dbReference>
<comment type="function">
    <text evidence="11">Component of the sulfite reductase complex that catalyzes the 6-electron reduction of sulfite to sulfide. This is one of several activities required for the biosynthesis of L-cysteine from sulfate. The flavoprotein component catalyzes the electron flow from NADPH -&gt; FAD -&gt; FMN to the hemoprotein component.</text>
</comment>
<evidence type="ECO:0000256" key="7">
    <source>
        <dbReference type="ARBA" id="ARBA00022982"/>
    </source>
</evidence>
<keyword evidence="8 11" id="KW-0560">Oxidoreductase</keyword>
<keyword evidence="9 11" id="KW-0198">Cysteine biosynthesis</keyword>
<dbReference type="NCBIfam" id="TIGR01931">
    <property type="entry name" value="cysJ"/>
    <property type="match status" value="1"/>
</dbReference>
<keyword evidence="1 11" id="KW-0813">Transport</keyword>
<feature type="binding site" evidence="12">
    <location>
        <begin position="119"/>
        <end position="122"/>
    </location>
    <ligand>
        <name>FMN</name>
        <dbReference type="ChEBI" id="CHEBI:58210"/>
    </ligand>
</feature>
<keyword evidence="7 11" id="KW-0249">Electron transport</keyword>
<dbReference type="RefSeq" id="WP_005000348.1">
    <property type="nucleotide sequence ID" value="NZ_CH672427.1"/>
</dbReference>
<evidence type="ECO:0000259" key="14">
    <source>
        <dbReference type="PROSITE" id="PS51384"/>
    </source>
</evidence>
<evidence type="ECO:0000256" key="1">
    <source>
        <dbReference type="ARBA" id="ARBA00022448"/>
    </source>
</evidence>
<dbReference type="GO" id="GO:0050660">
    <property type="term" value="F:flavin adenine dinucleotide binding"/>
    <property type="evidence" value="ECO:0007669"/>
    <property type="project" value="InterPro"/>
</dbReference>
<evidence type="ECO:0000256" key="9">
    <source>
        <dbReference type="ARBA" id="ARBA00023192"/>
    </source>
</evidence>
<feature type="binding site" evidence="12">
    <location>
        <begin position="409"/>
        <end position="411"/>
    </location>
    <ligand>
        <name>FAD</name>
        <dbReference type="ChEBI" id="CHEBI:57692"/>
    </ligand>
</feature>
<dbReference type="InterPro" id="IPR001709">
    <property type="entry name" value="Flavoprot_Pyr_Nucl_cyt_Rdtase"/>
</dbReference>
<dbReference type="NCBIfam" id="NF004859">
    <property type="entry name" value="PRK06214.1"/>
    <property type="match status" value="1"/>
</dbReference>
<feature type="binding site" evidence="12">
    <location>
        <begin position="530"/>
        <end position="534"/>
    </location>
    <ligand>
        <name>NADP(+)</name>
        <dbReference type="ChEBI" id="CHEBI:58349"/>
    </ligand>
</feature>
<dbReference type="InterPro" id="IPR017927">
    <property type="entry name" value="FAD-bd_FR_type"/>
</dbReference>
<dbReference type="HOGENOM" id="CLU_001570_17_7_6"/>
<organism evidence="15 16">
    <name type="scientific">Nitrococcus mobilis Nb-231</name>
    <dbReference type="NCBI Taxonomy" id="314278"/>
    <lineage>
        <taxon>Bacteria</taxon>
        <taxon>Pseudomonadati</taxon>
        <taxon>Pseudomonadota</taxon>
        <taxon>Gammaproteobacteria</taxon>
        <taxon>Chromatiales</taxon>
        <taxon>Ectothiorhodospiraceae</taxon>
        <taxon>Nitrococcus</taxon>
    </lineage>
</organism>
<comment type="catalytic activity">
    <reaction evidence="10 11">
        <text>hydrogen sulfide + 3 NADP(+) + 3 H2O = sulfite + 3 NADPH + 4 H(+)</text>
        <dbReference type="Rhea" id="RHEA:13801"/>
        <dbReference type="ChEBI" id="CHEBI:15377"/>
        <dbReference type="ChEBI" id="CHEBI:15378"/>
        <dbReference type="ChEBI" id="CHEBI:17359"/>
        <dbReference type="ChEBI" id="CHEBI:29919"/>
        <dbReference type="ChEBI" id="CHEBI:57783"/>
        <dbReference type="ChEBI" id="CHEBI:58349"/>
        <dbReference type="EC" id="1.8.1.2"/>
    </reaction>
</comment>
<evidence type="ECO:0000256" key="8">
    <source>
        <dbReference type="ARBA" id="ARBA00023002"/>
    </source>
</evidence>
<dbReference type="eggNOG" id="COG0369">
    <property type="taxonomic scope" value="Bacteria"/>
</dbReference>
<dbReference type="UniPathway" id="UPA00140">
    <property type="reaction ID" value="UER00207"/>
</dbReference>
<feature type="binding site" evidence="12">
    <location>
        <position position="415"/>
    </location>
    <ligand>
        <name>FAD</name>
        <dbReference type="ChEBI" id="CHEBI:57692"/>
    </ligand>
</feature>
<evidence type="ECO:0000313" key="15">
    <source>
        <dbReference type="EMBL" id="EAR20223.1"/>
    </source>
</evidence>
<feature type="binding site" evidence="12">
    <location>
        <begin position="391"/>
        <end position="394"/>
    </location>
    <ligand>
        <name>FAD</name>
        <dbReference type="ChEBI" id="CHEBI:57692"/>
    </ligand>
</feature>
<dbReference type="EMBL" id="AAOF01000029">
    <property type="protein sequence ID" value="EAR20223.1"/>
    <property type="molecule type" value="Genomic_DNA"/>
</dbReference>
<dbReference type="InterPro" id="IPR017938">
    <property type="entry name" value="Riboflavin_synthase-like_b-brl"/>
</dbReference>
<dbReference type="SUPFAM" id="SSF63380">
    <property type="entry name" value="Riboflavin synthase domain-like"/>
    <property type="match status" value="1"/>
</dbReference>
<feature type="binding site" evidence="12">
    <location>
        <position position="566"/>
    </location>
    <ligand>
        <name>NADP(+)</name>
        <dbReference type="ChEBI" id="CHEBI:58349"/>
    </ligand>
</feature>
<dbReference type="FunFam" id="3.40.50.80:FF:000001">
    <property type="entry name" value="NADPH--cytochrome P450 reductase 1"/>
    <property type="match status" value="1"/>
</dbReference>
<dbReference type="Pfam" id="PF00667">
    <property type="entry name" value="FAD_binding_1"/>
    <property type="match status" value="1"/>
</dbReference>
<feature type="domain" description="Flavodoxin-like" evidence="13">
    <location>
        <begin position="66"/>
        <end position="204"/>
    </location>
</feature>
<dbReference type="Proteomes" id="UP000003374">
    <property type="component" value="Unassembled WGS sequence"/>
</dbReference>
<dbReference type="Gene3D" id="1.20.990.10">
    <property type="entry name" value="NADPH-cytochrome p450 Reductase, Chain A, domain 3"/>
    <property type="match status" value="1"/>
</dbReference>
<evidence type="ECO:0000256" key="12">
    <source>
        <dbReference type="PIRSR" id="PIRSR000207-1"/>
    </source>
</evidence>
<feature type="binding site" evidence="12">
    <location>
        <begin position="524"/>
        <end position="525"/>
    </location>
    <ligand>
        <name>NADP(+)</name>
        <dbReference type="ChEBI" id="CHEBI:58349"/>
    </ligand>
</feature>
<dbReference type="OrthoDB" id="9816402at2"/>
<dbReference type="PRINTS" id="PR00371">
    <property type="entry name" value="FPNCR"/>
</dbReference>
<feature type="domain" description="FAD-binding FR-type" evidence="14">
    <location>
        <begin position="236"/>
        <end position="453"/>
    </location>
</feature>
<feature type="binding site" evidence="12">
    <location>
        <begin position="424"/>
        <end position="427"/>
    </location>
    <ligand>
        <name>FAD</name>
        <dbReference type="ChEBI" id="CHEBI:57692"/>
    </ligand>
</feature>
<dbReference type="PRINTS" id="PR00369">
    <property type="entry name" value="FLAVODOXIN"/>
</dbReference>
<keyword evidence="5 11" id="KW-0274">FAD</keyword>
<dbReference type="CDD" id="cd06199">
    <property type="entry name" value="SiR"/>
    <property type="match status" value="1"/>
</dbReference>
<comment type="subunit">
    <text evidence="11">Alpha(8)-beta(8). The alpha component is a flavoprotein, the beta component is a hemoprotein.</text>
</comment>
<evidence type="ECO:0000256" key="3">
    <source>
        <dbReference type="ARBA" id="ARBA00022630"/>
    </source>
</evidence>
<dbReference type="GO" id="GO:0019344">
    <property type="term" value="P:cysteine biosynthetic process"/>
    <property type="evidence" value="ECO:0007669"/>
    <property type="project" value="UniProtKB-KW"/>
</dbReference>
<dbReference type="STRING" id="314278.NB231_05406"/>
<feature type="binding site" evidence="12">
    <location>
        <position position="604"/>
    </location>
    <ligand>
        <name>FAD</name>
        <dbReference type="ChEBI" id="CHEBI:57692"/>
    </ligand>
</feature>